<name>Q69J76_ORYSJ</name>
<dbReference type="EMBL" id="AP003817">
    <property type="protein sequence ID" value="BAD30307.1"/>
    <property type="molecule type" value="Genomic_DNA"/>
</dbReference>
<organism evidence="2 3">
    <name type="scientific">Oryza sativa subsp. japonica</name>
    <name type="common">Rice</name>
    <dbReference type="NCBI Taxonomy" id="39947"/>
    <lineage>
        <taxon>Eukaryota</taxon>
        <taxon>Viridiplantae</taxon>
        <taxon>Streptophyta</taxon>
        <taxon>Embryophyta</taxon>
        <taxon>Tracheophyta</taxon>
        <taxon>Spermatophyta</taxon>
        <taxon>Magnoliopsida</taxon>
        <taxon>Liliopsida</taxon>
        <taxon>Poales</taxon>
        <taxon>Poaceae</taxon>
        <taxon>BOP clade</taxon>
        <taxon>Oryzoideae</taxon>
        <taxon>Oryzeae</taxon>
        <taxon>Oryzinae</taxon>
        <taxon>Oryza</taxon>
        <taxon>Oryza sativa</taxon>
    </lineage>
</organism>
<proteinExistence type="predicted"/>
<dbReference type="AlphaFoldDB" id="Q69J76"/>
<dbReference type="Proteomes" id="UP000000763">
    <property type="component" value="Chromosome 7"/>
</dbReference>
<dbReference type="EMBL" id="AP006268">
    <property type="protein sequence ID" value="BAD31986.1"/>
    <property type="molecule type" value="Genomic_DNA"/>
</dbReference>
<evidence type="ECO:0000313" key="1">
    <source>
        <dbReference type="EMBL" id="BAD30307.1"/>
    </source>
</evidence>
<reference evidence="1" key="1">
    <citation type="submission" date="2001-07" db="EMBL/GenBank/DDBJ databases">
        <title>Oryza sativa nipponbare(GA3) genomic DNA, chromosome 7, BAC clone:OJ1167_G06.</title>
        <authorList>
            <person name="Sasaki T."/>
            <person name="Matsumoto T."/>
            <person name="Yamamoto K."/>
        </authorList>
    </citation>
    <scope>NUCLEOTIDE SEQUENCE</scope>
</reference>
<reference evidence="3" key="3">
    <citation type="journal article" date="2005" name="Nature">
        <title>The map-based sequence of the rice genome.</title>
        <authorList>
            <consortium name="International rice genome sequencing project (IRGSP)"/>
            <person name="Matsumoto T."/>
            <person name="Wu J."/>
            <person name="Kanamori H."/>
            <person name="Katayose Y."/>
            <person name="Fujisawa M."/>
            <person name="Namiki N."/>
            <person name="Mizuno H."/>
            <person name="Yamamoto K."/>
            <person name="Antonio B.A."/>
            <person name="Baba T."/>
            <person name="Sakata K."/>
            <person name="Nagamura Y."/>
            <person name="Aoki H."/>
            <person name="Arikawa K."/>
            <person name="Arita K."/>
            <person name="Bito T."/>
            <person name="Chiden Y."/>
            <person name="Fujitsuka N."/>
            <person name="Fukunaka R."/>
            <person name="Hamada M."/>
            <person name="Harada C."/>
            <person name="Hayashi A."/>
            <person name="Hijishita S."/>
            <person name="Honda M."/>
            <person name="Hosokawa S."/>
            <person name="Ichikawa Y."/>
            <person name="Idonuma A."/>
            <person name="Iijima M."/>
            <person name="Ikeda M."/>
            <person name="Ikeno M."/>
            <person name="Ito K."/>
            <person name="Ito S."/>
            <person name="Ito T."/>
            <person name="Ito Y."/>
            <person name="Ito Y."/>
            <person name="Iwabuchi A."/>
            <person name="Kamiya K."/>
            <person name="Karasawa W."/>
            <person name="Kurita K."/>
            <person name="Katagiri S."/>
            <person name="Kikuta A."/>
            <person name="Kobayashi H."/>
            <person name="Kobayashi N."/>
            <person name="Machita K."/>
            <person name="Maehara T."/>
            <person name="Masukawa M."/>
            <person name="Mizubayashi T."/>
            <person name="Mukai Y."/>
            <person name="Nagasaki H."/>
            <person name="Nagata Y."/>
            <person name="Naito S."/>
            <person name="Nakashima M."/>
            <person name="Nakama Y."/>
            <person name="Nakamichi Y."/>
            <person name="Nakamura M."/>
            <person name="Meguro A."/>
            <person name="Negishi M."/>
            <person name="Ohta I."/>
            <person name="Ohta T."/>
            <person name="Okamoto M."/>
            <person name="Ono N."/>
            <person name="Saji S."/>
            <person name="Sakaguchi M."/>
            <person name="Sakai K."/>
            <person name="Shibata M."/>
            <person name="Shimokawa T."/>
            <person name="Song J."/>
            <person name="Takazaki Y."/>
            <person name="Terasawa K."/>
            <person name="Tsugane M."/>
            <person name="Tsuji K."/>
            <person name="Ueda S."/>
            <person name="Waki K."/>
            <person name="Yamagata H."/>
            <person name="Yamamoto M."/>
            <person name="Yamamoto S."/>
            <person name="Yamane H."/>
            <person name="Yoshiki S."/>
            <person name="Yoshihara R."/>
            <person name="Yukawa K."/>
            <person name="Zhong H."/>
            <person name="Yano M."/>
            <person name="Yuan Q."/>
            <person name="Ouyang S."/>
            <person name="Liu J."/>
            <person name="Jones K.M."/>
            <person name="Gansberger K."/>
            <person name="Moffat K."/>
            <person name="Hill J."/>
            <person name="Bera J."/>
            <person name="Fadrosh D."/>
            <person name="Jin S."/>
            <person name="Johri S."/>
            <person name="Kim M."/>
            <person name="Overton L."/>
            <person name="Reardon M."/>
            <person name="Tsitrin T."/>
            <person name="Vuong H."/>
            <person name="Weaver B."/>
            <person name="Ciecko A."/>
            <person name="Tallon L."/>
            <person name="Jackson J."/>
            <person name="Pai G."/>
            <person name="Aken S.V."/>
            <person name="Utterback T."/>
            <person name="Reidmuller S."/>
            <person name="Feldblyum T."/>
            <person name="Hsiao J."/>
            <person name="Zismann V."/>
            <person name="Iobst S."/>
            <person name="de Vazeille A.R."/>
            <person name="Buell C.R."/>
            <person name="Ying K."/>
            <person name="Li Y."/>
            <person name="Lu T."/>
            <person name="Huang Y."/>
            <person name="Zhao Q."/>
            <person name="Feng Q."/>
            <person name="Zhang L."/>
            <person name="Zhu J."/>
            <person name="Weng Q."/>
            <person name="Mu J."/>
            <person name="Lu Y."/>
            <person name="Fan D."/>
            <person name="Liu Y."/>
            <person name="Guan J."/>
            <person name="Zhang Y."/>
            <person name="Yu S."/>
            <person name="Liu X."/>
            <person name="Zhang Y."/>
            <person name="Hong G."/>
            <person name="Han B."/>
            <person name="Choisne N."/>
            <person name="Demange N."/>
            <person name="Orjeda G."/>
            <person name="Samain S."/>
            <person name="Cattolico L."/>
            <person name="Pelletier E."/>
            <person name="Couloux A."/>
            <person name="Segurens B."/>
            <person name="Wincker P."/>
            <person name="D'Hont A."/>
            <person name="Scarpelli C."/>
            <person name="Weissenbach J."/>
            <person name="Salanoubat M."/>
            <person name="Quetier F."/>
            <person name="Yu Y."/>
            <person name="Kim H.R."/>
            <person name="Rambo T."/>
            <person name="Currie J."/>
            <person name="Collura K."/>
            <person name="Luo M."/>
            <person name="Yang T."/>
            <person name="Ammiraju J.S.S."/>
            <person name="Engler F."/>
            <person name="Soderlund C."/>
            <person name="Wing R.A."/>
            <person name="Palmer L.E."/>
            <person name="de la Bastide M."/>
            <person name="Spiegel L."/>
            <person name="Nascimento L."/>
            <person name="Zutavern T."/>
            <person name="O'Shaughnessy A."/>
            <person name="Dike S."/>
            <person name="Dedhia N."/>
            <person name="Preston R."/>
            <person name="Balija V."/>
            <person name="McCombie W.R."/>
            <person name="Chow T."/>
            <person name="Chen H."/>
            <person name="Chung M."/>
            <person name="Chen C."/>
            <person name="Shaw J."/>
            <person name="Wu H."/>
            <person name="Hsiao K."/>
            <person name="Chao Y."/>
            <person name="Chu M."/>
            <person name="Cheng C."/>
            <person name="Hour A."/>
            <person name="Lee P."/>
            <person name="Lin S."/>
            <person name="Lin Y."/>
            <person name="Liou J."/>
            <person name="Liu S."/>
            <person name="Hsing Y."/>
            <person name="Raghuvanshi S."/>
            <person name="Mohanty A."/>
            <person name="Bharti A.K."/>
            <person name="Gaur A."/>
            <person name="Gupta V."/>
            <person name="Kumar D."/>
            <person name="Ravi V."/>
            <person name="Vij S."/>
            <person name="Kapur A."/>
            <person name="Khurana P."/>
            <person name="Khurana P."/>
            <person name="Khurana J.P."/>
            <person name="Tyagi A.K."/>
            <person name="Gaikwad K."/>
            <person name="Singh A."/>
            <person name="Dalal V."/>
            <person name="Srivastava S."/>
            <person name="Dixit A."/>
            <person name="Pal A.K."/>
            <person name="Ghazi I.A."/>
            <person name="Yadav M."/>
            <person name="Pandit A."/>
            <person name="Bhargava A."/>
            <person name="Sureshbabu K."/>
            <person name="Batra K."/>
            <person name="Sharma T.R."/>
            <person name="Mohapatra T."/>
            <person name="Singh N.K."/>
            <person name="Messing J."/>
            <person name="Nelson A.B."/>
            <person name="Fuks G."/>
            <person name="Kavchok S."/>
            <person name="Keizer G."/>
            <person name="Linton E."/>
            <person name="Llaca V."/>
            <person name="Song R."/>
            <person name="Tanyolac B."/>
            <person name="Young S."/>
            <person name="Ho-Il K."/>
            <person name="Hahn J.H."/>
            <person name="Sangsakoo G."/>
            <person name="Vanavichit A."/>
            <person name="de Mattos Luiz.A.T."/>
            <person name="Zimmer P.D."/>
            <person name="Malone G."/>
            <person name="Dellagostin O."/>
            <person name="de Oliveira A.C."/>
            <person name="Bevan M."/>
            <person name="Bancroft I."/>
            <person name="Minx P."/>
            <person name="Cordum H."/>
            <person name="Wilson R."/>
            <person name="Cheng Z."/>
            <person name="Jin W."/>
            <person name="Jiang J."/>
            <person name="Leong S.A."/>
            <person name="Iwama H."/>
            <person name="Gojobori T."/>
            <person name="Itoh T."/>
            <person name="Niimura Y."/>
            <person name="Fujii Y."/>
            <person name="Habara T."/>
            <person name="Sakai H."/>
            <person name="Sato Y."/>
            <person name="Wilson G."/>
            <person name="Kumar K."/>
            <person name="McCouch S."/>
            <person name="Juretic N."/>
            <person name="Hoen D."/>
            <person name="Wright S."/>
            <person name="Bruskiewich R."/>
            <person name="Bureau T."/>
            <person name="Miyao A."/>
            <person name="Hirochika H."/>
            <person name="Nishikawa T."/>
            <person name="Kadowaki K."/>
            <person name="Sugiura M."/>
            <person name="Burr B."/>
            <person name="Sasaki T."/>
        </authorList>
    </citation>
    <scope>NUCLEOTIDE SEQUENCE [LARGE SCALE GENOMIC DNA]</scope>
    <source>
        <strain evidence="3">cv. Nipponbare</strain>
    </source>
</reference>
<protein>
    <submittedName>
        <fullName evidence="2">Uncharacterized protein</fullName>
    </submittedName>
</protein>
<reference evidence="3" key="4">
    <citation type="journal article" date="2008" name="Nucleic Acids Res.">
        <title>The rice annotation project database (RAP-DB): 2008 update.</title>
        <authorList>
            <consortium name="The rice annotation project (RAP)"/>
        </authorList>
    </citation>
    <scope>GENOME REANNOTATION</scope>
    <source>
        <strain evidence="3">cv. Nipponbare</strain>
    </source>
</reference>
<gene>
    <name evidence="1" type="primary">OJ1167_G06.110</name>
    <name evidence="2" type="ORF">P0037D09.39</name>
</gene>
<evidence type="ECO:0000313" key="3">
    <source>
        <dbReference type="Proteomes" id="UP000000763"/>
    </source>
</evidence>
<accession>Q69J76</accession>
<sequence length="128" mass="14322">MASDLSQSLDLNIYRYKDYILLISTADRNQINWHAHTSEGDLWTCTGVKQISQASCFLSTRFWHARWDTLEVRITAAVFLIAEKPPASPSSAGEPGSVKAKMLKLGLPEVDESNIIVTPRFSFGIKNH</sequence>
<evidence type="ECO:0000313" key="2">
    <source>
        <dbReference type="EMBL" id="BAD31986.1"/>
    </source>
</evidence>
<reference evidence="2" key="2">
    <citation type="submission" date="2003-03" db="EMBL/GenBank/DDBJ databases">
        <title>Oryza sativa nipponbare(GA3) genomic DNA, chromosome 7, PAC clone:P0037D09.</title>
        <authorList>
            <person name="Sasaki T."/>
            <person name="Matsumoto T."/>
            <person name="Katayose Y."/>
        </authorList>
    </citation>
    <scope>NUCLEOTIDE SEQUENCE</scope>
</reference>